<dbReference type="InterPro" id="IPR014718">
    <property type="entry name" value="GH-type_carb-bd"/>
</dbReference>
<gene>
    <name evidence="4" type="ORF">OCGS_1944</name>
</gene>
<organism evidence="4 5">
    <name type="scientific">Oceaniovalibus guishaninsula JLT2003</name>
    <dbReference type="NCBI Taxonomy" id="1231392"/>
    <lineage>
        <taxon>Bacteria</taxon>
        <taxon>Pseudomonadati</taxon>
        <taxon>Pseudomonadota</taxon>
        <taxon>Alphaproteobacteria</taxon>
        <taxon>Rhodobacterales</taxon>
        <taxon>Roseobacteraceae</taxon>
        <taxon>Oceaniovalibus</taxon>
    </lineage>
</organism>
<name>K2H8Q7_9RHOB</name>
<reference evidence="4 5" key="1">
    <citation type="journal article" date="2012" name="J. Bacteriol.">
        <title>Draft Genome Sequence of Oceaniovalibus guishaninsula JLT2003T.</title>
        <authorList>
            <person name="Tang K."/>
            <person name="Liu K."/>
            <person name="Jiao N."/>
        </authorList>
    </citation>
    <scope>NUCLEOTIDE SEQUENCE [LARGE SCALE GENOMIC DNA]</scope>
    <source>
        <strain evidence="4 5">JLT2003</strain>
    </source>
</reference>
<dbReference type="Proteomes" id="UP000006765">
    <property type="component" value="Unassembled WGS sequence"/>
</dbReference>
<evidence type="ECO:0000313" key="5">
    <source>
        <dbReference type="Proteomes" id="UP000006765"/>
    </source>
</evidence>
<dbReference type="STRING" id="1231392.OCGS_1944"/>
<accession>K2H8Q7</accession>
<keyword evidence="3" id="KW-0119">Carbohydrate metabolism</keyword>
<dbReference type="Pfam" id="PF01263">
    <property type="entry name" value="Aldose_epim"/>
    <property type="match status" value="1"/>
</dbReference>
<dbReference type="GO" id="GO:0006006">
    <property type="term" value="P:glucose metabolic process"/>
    <property type="evidence" value="ECO:0007669"/>
    <property type="project" value="TreeGrafter"/>
</dbReference>
<dbReference type="EMBL" id="AMGO01000046">
    <property type="protein sequence ID" value="EKE43963.1"/>
    <property type="molecule type" value="Genomic_DNA"/>
</dbReference>
<dbReference type="PATRIC" id="fig|1231392.3.peg.1954"/>
<dbReference type="GO" id="GO:0004034">
    <property type="term" value="F:aldose 1-epimerase activity"/>
    <property type="evidence" value="ECO:0007669"/>
    <property type="project" value="TreeGrafter"/>
</dbReference>
<dbReference type="PANTHER" id="PTHR10091">
    <property type="entry name" value="ALDOSE-1-EPIMERASE"/>
    <property type="match status" value="1"/>
</dbReference>
<evidence type="ECO:0000256" key="1">
    <source>
        <dbReference type="ARBA" id="ARBA00006206"/>
    </source>
</evidence>
<evidence type="ECO:0000256" key="2">
    <source>
        <dbReference type="ARBA" id="ARBA00023235"/>
    </source>
</evidence>
<dbReference type="eggNOG" id="COG2017">
    <property type="taxonomic scope" value="Bacteria"/>
</dbReference>
<dbReference type="InterPro" id="IPR011013">
    <property type="entry name" value="Gal_mutarotase_sf_dom"/>
</dbReference>
<sequence length="335" mass="36219">MTLRPAAPIDDFGTLPDGRPVRRVTLDNGALRVGLLDLGALIQDVRLNGIETALTLGSPDIAAYAGRMGHFGAVMGPVVNRIGGARAVIDGREYRFDANQDGRHTRHGGSAATHLKVWRIADHGPAHATFRIDLPDGEGGFPGNRRLTASYRLDDAALIVDLTATTDAPTPVNLANHGYWTMNGGPDWTGQRLQVLADRYLPTTDENLPTGAIVPVAGTPFDFREARELDPTLPKLDANFCLADAPRDLTPALLLAGPLGTLEIATTAPGMQVFDMGTIDLGDVPTHHARPYRPRFALAFEPQMWPDALGRADWPDIVLRPGRTFRQTTRYAFAA</sequence>
<keyword evidence="2" id="KW-0413">Isomerase</keyword>
<comment type="similarity">
    <text evidence="1">Belongs to the aldose epimerase family.</text>
</comment>
<dbReference type="SUPFAM" id="SSF74650">
    <property type="entry name" value="Galactose mutarotase-like"/>
    <property type="match status" value="1"/>
</dbReference>
<keyword evidence="5" id="KW-1185">Reference proteome</keyword>
<dbReference type="PANTHER" id="PTHR10091:SF49">
    <property type="entry name" value="ALDOSE 1-EPIMERASE"/>
    <property type="match status" value="1"/>
</dbReference>
<comment type="caution">
    <text evidence="4">The sequence shown here is derived from an EMBL/GenBank/DDBJ whole genome shotgun (WGS) entry which is preliminary data.</text>
</comment>
<dbReference type="GO" id="GO:0033499">
    <property type="term" value="P:galactose catabolic process via UDP-galactose, Leloir pathway"/>
    <property type="evidence" value="ECO:0007669"/>
    <property type="project" value="TreeGrafter"/>
</dbReference>
<evidence type="ECO:0000256" key="3">
    <source>
        <dbReference type="ARBA" id="ARBA00023277"/>
    </source>
</evidence>
<evidence type="ECO:0000313" key="4">
    <source>
        <dbReference type="EMBL" id="EKE43963.1"/>
    </source>
</evidence>
<dbReference type="InterPro" id="IPR047215">
    <property type="entry name" value="Galactose_mutarotase-like"/>
</dbReference>
<protein>
    <submittedName>
        <fullName evidence="4">Aldose 1-epimerase</fullName>
    </submittedName>
</protein>
<dbReference type="CDD" id="cd09019">
    <property type="entry name" value="galactose_mutarotase_like"/>
    <property type="match status" value="1"/>
</dbReference>
<dbReference type="Gene3D" id="2.70.98.10">
    <property type="match status" value="1"/>
</dbReference>
<dbReference type="InterPro" id="IPR008183">
    <property type="entry name" value="Aldose_1/G6P_1-epimerase"/>
</dbReference>
<dbReference type="AlphaFoldDB" id="K2H8Q7"/>
<proteinExistence type="inferred from homology"/>
<dbReference type="GO" id="GO:0030246">
    <property type="term" value="F:carbohydrate binding"/>
    <property type="evidence" value="ECO:0007669"/>
    <property type="project" value="InterPro"/>
</dbReference>
<dbReference type="RefSeq" id="WP_007427096.1">
    <property type="nucleotide sequence ID" value="NZ_AMGO01000046.1"/>
</dbReference>